<dbReference type="InterPro" id="IPR002347">
    <property type="entry name" value="SDR_fam"/>
</dbReference>
<dbReference type="PROSITE" id="PS00061">
    <property type="entry name" value="ADH_SHORT"/>
    <property type="match status" value="1"/>
</dbReference>
<dbReference type="STRING" id="321339.SAMN05444340_106150"/>
<dbReference type="EMBL" id="FNPF01000006">
    <property type="protein sequence ID" value="SDY36689.1"/>
    <property type="molecule type" value="Genomic_DNA"/>
</dbReference>
<dbReference type="Gene3D" id="3.40.50.720">
    <property type="entry name" value="NAD(P)-binding Rossmann-like Domain"/>
    <property type="match status" value="1"/>
</dbReference>
<protein>
    <submittedName>
        <fullName evidence="4">NAD(P)-dependent dehydrogenase, short-chain alcohol dehydrogenase family</fullName>
    </submittedName>
</protein>
<evidence type="ECO:0000256" key="2">
    <source>
        <dbReference type="ARBA" id="ARBA00023002"/>
    </source>
</evidence>
<evidence type="ECO:0000313" key="5">
    <source>
        <dbReference type="Proteomes" id="UP000199286"/>
    </source>
</evidence>
<gene>
    <name evidence="4" type="ORF">SAMN05444340_106150</name>
</gene>
<dbReference type="Proteomes" id="UP000199286">
    <property type="component" value="Unassembled WGS sequence"/>
</dbReference>
<dbReference type="InterPro" id="IPR057326">
    <property type="entry name" value="KR_dom"/>
</dbReference>
<dbReference type="PANTHER" id="PTHR42760">
    <property type="entry name" value="SHORT-CHAIN DEHYDROGENASES/REDUCTASES FAMILY MEMBER"/>
    <property type="match status" value="1"/>
</dbReference>
<dbReference type="SUPFAM" id="SSF51735">
    <property type="entry name" value="NAD(P)-binding Rossmann-fold domains"/>
    <property type="match status" value="1"/>
</dbReference>
<accession>A0A1H3JAT2</accession>
<dbReference type="OrthoDB" id="9803333at2"/>
<keyword evidence="5" id="KW-1185">Reference proteome</keyword>
<organism evidence="4 5">
    <name type="scientific">Citreimonas salinaria</name>
    <dbReference type="NCBI Taxonomy" id="321339"/>
    <lineage>
        <taxon>Bacteria</taxon>
        <taxon>Pseudomonadati</taxon>
        <taxon>Pseudomonadota</taxon>
        <taxon>Alphaproteobacteria</taxon>
        <taxon>Rhodobacterales</taxon>
        <taxon>Roseobacteraceae</taxon>
        <taxon>Citreimonas</taxon>
    </lineage>
</organism>
<reference evidence="4 5" key="1">
    <citation type="submission" date="2016-10" db="EMBL/GenBank/DDBJ databases">
        <authorList>
            <person name="de Groot N.N."/>
        </authorList>
    </citation>
    <scope>NUCLEOTIDE SEQUENCE [LARGE SCALE GENOMIC DNA]</scope>
    <source>
        <strain evidence="4 5">DSM 26880</strain>
    </source>
</reference>
<dbReference type="PANTHER" id="PTHR42760:SF133">
    <property type="entry name" value="3-OXOACYL-[ACYL-CARRIER-PROTEIN] REDUCTASE"/>
    <property type="match status" value="1"/>
</dbReference>
<dbReference type="GO" id="GO:0048038">
    <property type="term" value="F:quinone binding"/>
    <property type="evidence" value="ECO:0007669"/>
    <property type="project" value="TreeGrafter"/>
</dbReference>
<keyword evidence="2" id="KW-0560">Oxidoreductase</keyword>
<name>A0A1H3JAT2_9RHOB</name>
<feature type="domain" description="Ketoreductase" evidence="3">
    <location>
        <begin position="3"/>
        <end position="182"/>
    </location>
</feature>
<proteinExistence type="inferred from homology"/>
<dbReference type="GO" id="GO:0016616">
    <property type="term" value="F:oxidoreductase activity, acting on the CH-OH group of donors, NAD or NADP as acceptor"/>
    <property type="evidence" value="ECO:0007669"/>
    <property type="project" value="TreeGrafter"/>
</dbReference>
<dbReference type="PRINTS" id="PR00081">
    <property type="entry name" value="GDHRDH"/>
</dbReference>
<dbReference type="Pfam" id="PF13561">
    <property type="entry name" value="adh_short_C2"/>
    <property type="match status" value="1"/>
</dbReference>
<dbReference type="SMART" id="SM00822">
    <property type="entry name" value="PKS_KR"/>
    <property type="match status" value="1"/>
</dbReference>
<comment type="similarity">
    <text evidence="1">Belongs to the short-chain dehydrogenases/reductases (SDR) family.</text>
</comment>
<dbReference type="GO" id="GO:0006633">
    <property type="term" value="P:fatty acid biosynthetic process"/>
    <property type="evidence" value="ECO:0007669"/>
    <property type="project" value="TreeGrafter"/>
</dbReference>
<evidence type="ECO:0000313" key="4">
    <source>
        <dbReference type="EMBL" id="SDY36689.1"/>
    </source>
</evidence>
<dbReference type="InterPro" id="IPR036291">
    <property type="entry name" value="NAD(P)-bd_dom_sf"/>
</dbReference>
<dbReference type="AlphaFoldDB" id="A0A1H3JAT2"/>
<evidence type="ECO:0000256" key="1">
    <source>
        <dbReference type="ARBA" id="ARBA00006484"/>
    </source>
</evidence>
<dbReference type="InterPro" id="IPR020904">
    <property type="entry name" value="Sc_DH/Rdtase_CS"/>
</dbReference>
<sequence length="249" mass="26141">MTGTALITGGHRGIGLGIARALHAEGFALALASEAPEDDPEVRAATVELGATYFRHDLRRDDPAALMDRVTESLGPVNTLISNAGVPAMARGDLLDMTPDSFDRCHEVNLRGAFFLAQQAAKRMIDLPDTPYRSILFVTSVSASMVSVERGEYCISKAGASMMAQLFAARLAGDGIGVFELRPGIIETGMTAAVHDSYTARIEAGLVPARRWGVPGDIGAVVAPLAAGAMRFANGAIIPVDGGLSIHRL</sequence>
<dbReference type="NCBIfam" id="NF009386">
    <property type="entry name" value="PRK12745.1"/>
    <property type="match status" value="1"/>
</dbReference>
<evidence type="ECO:0000259" key="3">
    <source>
        <dbReference type="SMART" id="SM00822"/>
    </source>
</evidence>
<dbReference type="RefSeq" id="WP_089882809.1">
    <property type="nucleotide sequence ID" value="NZ_FNPF01000006.1"/>
</dbReference>